<dbReference type="Pfam" id="PF05638">
    <property type="entry name" value="T6SS_HCP"/>
    <property type="match status" value="1"/>
</dbReference>
<evidence type="ECO:0000313" key="1">
    <source>
        <dbReference type="EMBL" id="WXB17676.1"/>
    </source>
</evidence>
<dbReference type="Proteomes" id="UP001370348">
    <property type="component" value="Chromosome"/>
</dbReference>
<accession>A0ABZ2M370</accession>
<dbReference type="EMBL" id="CP089984">
    <property type="protein sequence ID" value="WXB17676.1"/>
    <property type="molecule type" value="Genomic_DNA"/>
</dbReference>
<sequence>MPSNNQSIIYISINGSKQGQFKSDDTRAGEGRSTAIAFGGKVTVPIETRGKSEKGAGTVQNEPMWIVCEWNAVVAQCLQAAWSNSEPLEDVTLDFKRKDSGGKETSYATMALKKATVTMVEFGVADTARMLPGDHEYSDLARISFSYEEVELEVKGVEGDTKAAYKRKADA</sequence>
<dbReference type="InterPro" id="IPR008514">
    <property type="entry name" value="T6SS_Hcp"/>
</dbReference>
<dbReference type="SUPFAM" id="SSF141452">
    <property type="entry name" value="Hcp1-like"/>
    <property type="match status" value="1"/>
</dbReference>
<gene>
    <name evidence="1" type="ORF">LZC94_10485</name>
</gene>
<dbReference type="InterPro" id="IPR036624">
    <property type="entry name" value="Hcp1-lik_sf"/>
</dbReference>
<reference evidence="1 2" key="1">
    <citation type="submission" date="2021-12" db="EMBL/GenBank/DDBJ databases">
        <title>Discovery of the Pendulisporaceae a myxobacterial family with distinct sporulation behavior and unique specialized metabolism.</title>
        <authorList>
            <person name="Garcia R."/>
            <person name="Popoff A."/>
            <person name="Bader C.D."/>
            <person name="Loehr J."/>
            <person name="Walesch S."/>
            <person name="Walt C."/>
            <person name="Boldt J."/>
            <person name="Bunk B."/>
            <person name="Haeckl F.J.F.P.J."/>
            <person name="Gunesch A.P."/>
            <person name="Birkelbach J."/>
            <person name="Nuebel U."/>
            <person name="Pietschmann T."/>
            <person name="Bach T."/>
            <person name="Mueller R."/>
        </authorList>
    </citation>
    <scope>NUCLEOTIDE SEQUENCE [LARGE SCALE GENOMIC DNA]</scope>
    <source>
        <strain evidence="1 2">MSr11954</strain>
    </source>
</reference>
<organism evidence="1 2">
    <name type="scientific">Pendulispora albinea</name>
    <dbReference type="NCBI Taxonomy" id="2741071"/>
    <lineage>
        <taxon>Bacteria</taxon>
        <taxon>Pseudomonadati</taxon>
        <taxon>Myxococcota</taxon>
        <taxon>Myxococcia</taxon>
        <taxon>Myxococcales</taxon>
        <taxon>Sorangiineae</taxon>
        <taxon>Pendulisporaceae</taxon>
        <taxon>Pendulispora</taxon>
    </lineage>
</organism>
<name>A0ABZ2M370_9BACT</name>
<dbReference type="Gene3D" id="2.30.110.20">
    <property type="entry name" value="Hcp1-like"/>
    <property type="match status" value="1"/>
</dbReference>
<keyword evidence="2" id="KW-1185">Reference proteome</keyword>
<dbReference type="RefSeq" id="WP_394827316.1">
    <property type="nucleotide sequence ID" value="NZ_CP089984.1"/>
</dbReference>
<evidence type="ECO:0000313" key="2">
    <source>
        <dbReference type="Proteomes" id="UP001370348"/>
    </source>
</evidence>
<protein>
    <submittedName>
        <fullName evidence="1">Type VI secretion system tube protein Hcp</fullName>
    </submittedName>
</protein>
<proteinExistence type="predicted"/>